<feature type="transmembrane region" description="Helical" evidence="1">
    <location>
        <begin position="6"/>
        <end position="31"/>
    </location>
</feature>
<keyword evidence="1" id="KW-0812">Transmembrane</keyword>
<accession>A0A2A2JM45</accession>
<keyword evidence="1" id="KW-1133">Transmembrane helix</keyword>
<proteinExistence type="predicted"/>
<sequence>MKLSTCLKTLFCVLSTIAVIIAMILLAELAYRRLVEASAVRKTELEAKMKEDNVDMLAYVDSAIEFLKKGLRWLERRGNEDRACSCRI</sequence>
<keyword evidence="1" id="KW-0472">Membrane</keyword>
<comment type="caution">
    <text evidence="2">The sequence shown here is derived from an EMBL/GenBank/DDBJ whole genome shotgun (WGS) entry which is preliminary data.</text>
</comment>
<name>A0A2A2JM45_9BILA</name>
<evidence type="ECO:0000313" key="3">
    <source>
        <dbReference type="Proteomes" id="UP000218231"/>
    </source>
</evidence>
<protein>
    <submittedName>
        <fullName evidence="2">Uncharacterized protein</fullName>
    </submittedName>
</protein>
<dbReference type="AlphaFoldDB" id="A0A2A2JM45"/>
<reference evidence="2 3" key="1">
    <citation type="journal article" date="2017" name="Curr. Biol.">
        <title>Genome architecture and evolution of a unichromosomal asexual nematode.</title>
        <authorList>
            <person name="Fradin H."/>
            <person name="Zegar C."/>
            <person name="Gutwein M."/>
            <person name="Lucas J."/>
            <person name="Kovtun M."/>
            <person name="Corcoran D."/>
            <person name="Baugh L.R."/>
            <person name="Kiontke K."/>
            <person name="Gunsalus K."/>
            <person name="Fitch D.H."/>
            <person name="Piano F."/>
        </authorList>
    </citation>
    <scope>NUCLEOTIDE SEQUENCE [LARGE SCALE GENOMIC DNA]</scope>
    <source>
        <strain evidence="2">PF1309</strain>
    </source>
</reference>
<keyword evidence="3" id="KW-1185">Reference proteome</keyword>
<evidence type="ECO:0000256" key="1">
    <source>
        <dbReference type="SAM" id="Phobius"/>
    </source>
</evidence>
<evidence type="ECO:0000313" key="2">
    <source>
        <dbReference type="EMBL" id="PAV62810.1"/>
    </source>
</evidence>
<gene>
    <name evidence="2" type="ORF">WR25_23438</name>
</gene>
<dbReference type="EMBL" id="LIAE01010346">
    <property type="protein sequence ID" value="PAV62810.1"/>
    <property type="molecule type" value="Genomic_DNA"/>
</dbReference>
<dbReference type="Proteomes" id="UP000218231">
    <property type="component" value="Unassembled WGS sequence"/>
</dbReference>
<organism evidence="2 3">
    <name type="scientific">Diploscapter pachys</name>
    <dbReference type="NCBI Taxonomy" id="2018661"/>
    <lineage>
        <taxon>Eukaryota</taxon>
        <taxon>Metazoa</taxon>
        <taxon>Ecdysozoa</taxon>
        <taxon>Nematoda</taxon>
        <taxon>Chromadorea</taxon>
        <taxon>Rhabditida</taxon>
        <taxon>Rhabditina</taxon>
        <taxon>Rhabditomorpha</taxon>
        <taxon>Rhabditoidea</taxon>
        <taxon>Rhabditidae</taxon>
        <taxon>Diploscapter</taxon>
    </lineage>
</organism>